<dbReference type="Gene3D" id="3.40.190.290">
    <property type="match status" value="1"/>
</dbReference>
<comment type="similarity">
    <text evidence="1">Belongs to the LysR transcriptional regulatory family.</text>
</comment>
<dbReference type="SUPFAM" id="SSF46785">
    <property type="entry name" value="Winged helix' DNA-binding domain"/>
    <property type="match status" value="1"/>
</dbReference>
<sequence>MDKLAAMRTLVRVIESGSFSAVAREQGVSQPTISKQIQWLEECLGGPLLTRSTRQLSPTQEGWRYYEECQAILHALDGAEQRFRAGHESLAGHIRLAGPGAFGRLEIVPHLVDFLQRYPAIEIDLALSDDVADLLREGIDVTFRCGSVRNDGLIARPLGSIPCSLFASARYLDRHGTPEQPADLSRHHCLLYQNDTVAEPFWQLQQGEQSFNVPVSGRLRCNTSDGLRSAVLADMGICYSQHWLFRPELASGIVRPILCGYQLAGMPLHAVYLPDRRGQVRVQALIDYLQSCWLASGVLQAPTVT</sequence>
<evidence type="ECO:0000256" key="3">
    <source>
        <dbReference type="ARBA" id="ARBA00023125"/>
    </source>
</evidence>
<protein>
    <submittedName>
        <fullName evidence="6">LysR family transcriptional regulator</fullName>
    </submittedName>
</protein>
<dbReference type="EMBL" id="JARRAF010000003">
    <property type="protein sequence ID" value="MDK2123104.1"/>
    <property type="molecule type" value="Genomic_DNA"/>
</dbReference>
<dbReference type="Gene3D" id="1.10.10.10">
    <property type="entry name" value="Winged helix-like DNA-binding domain superfamily/Winged helix DNA-binding domain"/>
    <property type="match status" value="1"/>
</dbReference>
<dbReference type="InterPro" id="IPR000847">
    <property type="entry name" value="LysR_HTH_N"/>
</dbReference>
<gene>
    <name evidence="6" type="ORF">PZA18_03440</name>
</gene>
<keyword evidence="3" id="KW-0238">DNA-binding</keyword>
<keyword evidence="7" id="KW-1185">Reference proteome</keyword>
<evidence type="ECO:0000313" key="6">
    <source>
        <dbReference type="EMBL" id="MDK2123104.1"/>
    </source>
</evidence>
<dbReference type="InterPro" id="IPR036390">
    <property type="entry name" value="WH_DNA-bd_sf"/>
</dbReference>
<keyword evidence="2" id="KW-0805">Transcription regulation</keyword>
<organism evidence="6 7">
    <name type="scientific">Parachitinimonas caeni</name>
    <dbReference type="NCBI Taxonomy" id="3031301"/>
    <lineage>
        <taxon>Bacteria</taxon>
        <taxon>Pseudomonadati</taxon>
        <taxon>Pseudomonadota</taxon>
        <taxon>Betaproteobacteria</taxon>
        <taxon>Neisseriales</taxon>
        <taxon>Chitinibacteraceae</taxon>
        <taxon>Parachitinimonas</taxon>
    </lineage>
</organism>
<dbReference type="InterPro" id="IPR058163">
    <property type="entry name" value="LysR-type_TF_proteobact-type"/>
</dbReference>
<accession>A0ABT7DT13</accession>
<dbReference type="Pfam" id="PF03466">
    <property type="entry name" value="LysR_substrate"/>
    <property type="match status" value="1"/>
</dbReference>
<evidence type="ECO:0000313" key="7">
    <source>
        <dbReference type="Proteomes" id="UP001172778"/>
    </source>
</evidence>
<dbReference type="PANTHER" id="PTHR30537:SF80">
    <property type="entry name" value="TRANSCRIPTIONAL REGULATOR"/>
    <property type="match status" value="1"/>
</dbReference>
<dbReference type="SUPFAM" id="SSF53850">
    <property type="entry name" value="Periplasmic binding protein-like II"/>
    <property type="match status" value="1"/>
</dbReference>
<feature type="domain" description="HTH lysR-type" evidence="5">
    <location>
        <begin position="1"/>
        <end position="59"/>
    </location>
</feature>
<reference evidence="6" key="1">
    <citation type="submission" date="2023-03" db="EMBL/GenBank/DDBJ databases">
        <title>Chitinimonas shenzhenensis gen. nov., sp. nov., a novel member of family Burkholderiaceae isolated from activated sludge collected in Shen Zhen, China.</title>
        <authorList>
            <person name="Wang X."/>
        </authorList>
    </citation>
    <scope>NUCLEOTIDE SEQUENCE</scope>
    <source>
        <strain evidence="6">DQS-5</strain>
    </source>
</reference>
<evidence type="ECO:0000256" key="1">
    <source>
        <dbReference type="ARBA" id="ARBA00009437"/>
    </source>
</evidence>
<dbReference type="PRINTS" id="PR00039">
    <property type="entry name" value="HTHLYSR"/>
</dbReference>
<proteinExistence type="inferred from homology"/>
<dbReference type="InterPro" id="IPR036388">
    <property type="entry name" value="WH-like_DNA-bd_sf"/>
</dbReference>
<keyword evidence="4" id="KW-0804">Transcription</keyword>
<comment type="caution">
    <text evidence="6">The sequence shown here is derived from an EMBL/GenBank/DDBJ whole genome shotgun (WGS) entry which is preliminary data.</text>
</comment>
<dbReference type="PROSITE" id="PS50931">
    <property type="entry name" value="HTH_LYSR"/>
    <property type="match status" value="1"/>
</dbReference>
<dbReference type="CDD" id="cd08422">
    <property type="entry name" value="PBP2_CrgA_like"/>
    <property type="match status" value="1"/>
</dbReference>
<dbReference type="Pfam" id="PF00126">
    <property type="entry name" value="HTH_1"/>
    <property type="match status" value="1"/>
</dbReference>
<evidence type="ECO:0000256" key="4">
    <source>
        <dbReference type="ARBA" id="ARBA00023163"/>
    </source>
</evidence>
<dbReference type="InterPro" id="IPR005119">
    <property type="entry name" value="LysR_subst-bd"/>
</dbReference>
<evidence type="ECO:0000259" key="5">
    <source>
        <dbReference type="PROSITE" id="PS50931"/>
    </source>
</evidence>
<dbReference type="RefSeq" id="WP_284099392.1">
    <property type="nucleotide sequence ID" value="NZ_JARRAF010000003.1"/>
</dbReference>
<dbReference type="PANTHER" id="PTHR30537">
    <property type="entry name" value="HTH-TYPE TRANSCRIPTIONAL REGULATOR"/>
    <property type="match status" value="1"/>
</dbReference>
<name>A0ABT7DT13_9NEIS</name>
<dbReference type="Proteomes" id="UP001172778">
    <property type="component" value="Unassembled WGS sequence"/>
</dbReference>
<evidence type="ECO:0000256" key="2">
    <source>
        <dbReference type="ARBA" id="ARBA00023015"/>
    </source>
</evidence>